<keyword evidence="1" id="KW-0812">Transmembrane</keyword>
<comment type="caution">
    <text evidence="2">The sequence shown here is derived from an EMBL/GenBank/DDBJ whole genome shotgun (WGS) entry which is preliminary data.</text>
</comment>
<keyword evidence="1" id="KW-1133">Transmembrane helix</keyword>
<evidence type="ECO:0000256" key="1">
    <source>
        <dbReference type="SAM" id="Phobius"/>
    </source>
</evidence>
<evidence type="ECO:0000313" key="2">
    <source>
        <dbReference type="EMBL" id="GIG41720.1"/>
    </source>
</evidence>
<reference evidence="2 3" key="1">
    <citation type="submission" date="2021-01" db="EMBL/GenBank/DDBJ databases">
        <title>Whole genome shotgun sequence of Cellulomonas phragmiteti NBRC 110785.</title>
        <authorList>
            <person name="Komaki H."/>
            <person name="Tamura T."/>
        </authorList>
    </citation>
    <scope>NUCLEOTIDE SEQUENCE [LARGE SCALE GENOMIC DNA]</scope>
    <source>
        <strain evidence="2 3">NBRC 110785</strain>
    </source>
</reference>
<name>A0ABQ4DQU3_9CELL</name>
<feature type="transmembrane region" description="Helical" evidence="1">
    <location>
        <begin position="7"/>
        <end position="28"/>
    </location>
</feature>
<accession>A0ABQ4DQU3</accession>
<sequence length="81" mass="8105">MTGNRGLVRVTAVVVGVLGLVIGVLALLEGYRIGVVADETGTVGSVPPVLFVAAVAGPVLVLCAVVQLLATREGRTGVAPR</sequence>
<protein>
    <submittedName>
        <fullName evidence="2">Uncharacterized protein</fullName>
    </submittedName>
</protein>
<keyword evidence="3" id="KW-1185">Reference proteome</keyword>
<organism evidence="2 3">
    <name type="scientific">Cellulomonas phragmiteti</name>
    <dbReference type="NCBI Taxonomy" id="478780"/>
    <lineage>
        <taxon>Bacteria</taxon>
        <taxon>Bacillati</taxon>
        <taxon>Actinomycetota</taxon>
        <taxon>Actinomycetes</taxon>
        <taxon>Micrococcales</taxon>
        <taxon>Cellulomonadaceae</taxon>
        <taxon>Cellulomonas</taxon>
    </lineage>
</organism>
<dbReference type="Proteomes" id="UP000614741">
    <property type="component" value="Unassembled WGS sequence"/>
</dbReference>
<dbReference type="RefSeq" id="WP_203676084.1">
    <property type="nucleotide sequence ID" value="NZ_BONP01000034.1"/>
</dbReference>
<dbReference type="EMBL" id="BONP01000034">
    <property type="protein sequence ID" value="GIG41720.1"/>
    <property type="molecule type" value="Genomic_DNA"/>
</dbReference>
<gene>
    <name evidence="2" type="ORF">Cph01nite_34820</name>
</gene>
<feature type="transmembrane region" description="Helical" evidence="1">
    <location>
        <begin position="48"/>
        <end position="71"/>
    </location>
</feature>
<keyword evidence="1" id="KW-0472">Membrane</keyword>
<proteinExistence type="predicted"/>
<evidence type="ECO:0000313" key="3">
    <source>
        <dbReference type="Proteomes" id="UP000614741"/>
    </source>
</evidence>